<name>A0ABY9X1U6_9BACT</name>
<feature type="signal peptide" evidence="1">
    <location>
        <begin position="1"/>
        <end position="18"/>
    </location>
</feature>
<dbReference type="RefSeq" id="WP_395807217.1">
    <property type="nucleotide sequence ID" value="NZ_CP043494.1"/>
</dbReference>
<dbReference type="Proteomes" id="UP001611383">
    <property type="component" value="Chromosome"/>
</dbReference>
<dbReference type="EMBL" id="CP043494">
    <property type="protein sequence ID" value="WNG49384.1"/>
    <property type="molecule type" value="Genomic_DNA"/>
</dbReference>
<evidence type="ECO:0000313" key="2">
    <source>
        <dbReference type="EMBL" id="WNG49384.1"/>
    </source>
</evidence>
<protein>
    <recommendedName>
        <fullName evidence="4">Outer membrane protein beta-barrel domain-containing protein</fullName>
    </recommendedName>
</protein>
<evidence type="ECO:0008006" key="4">
    <source>
        <dbReference type="Google" id="ProtNLM"/>
    </source>
</evidence>
<feature type="chain" id="PRO_5045505802" description="Outer membrane protein beta-barrel domain-containing protein" evidence="1">
    <location>
        <begin position="19"/>
        <end position="214"/>
    </location>
</feature>
<sequence length="214" mass="23138">MKKLWVLAACLFTGTAWAQPEAVSPSSETDGSEPSVSVWIQPLGTLALGLAGPMGGPGTSYLMLPVGMNVHLSPTRELVFEVTPFLSSQDCEGPCRTRALAFSVGNAWSLSSRSSFFILPKVMGLVSQDVGASDTDVWTETGGQLSLGLDVGYRVKSEHLFLTFVLGGSVGRGWNVPHTSSSLFTSFYDWPQRSRENKWVFDLNLNLLRIGASF</sequence>
<evidence type="ECO:0000313" key="3">
    <source>
        <dbReference type="Proteomes" id="UP001611383"/>
    </source>
</evidence>
<evidence type="ECO:0000256" key="1">
    <source>
        <dbReference type="SAM" id="SignalP"/>
    </source>
</evidence>
<proteinExistence type="predicted"/>
<reference evidence="2 3" key="1">
    <citation type="submission" date="2019-08" db="EMBL/GenBank/DDBJ databases">
        <title>Archangium and Cystobacter genomes.</title>
        <authorList>
            <person name="Chen I.-C.K."/>
            <person name="Wielgoss S."/>
        </authorList>
    </citation>
    <scope>NUCLEOTIDE SEQUENCE [LARGE SCALE GENOMIC DNA]</scope>
    <source>
        <strain evidence="2 3">Cbm 6</strain>
    </source>
</reference>
<gene>
    <name evidence="2" type="ORF">F0U60_38640</name>
</gene>
<accession>A0ABY9X1U6</accession>
<keyword evidence="1" id="KW-0732">Signal</keyword>
<keyword evidence="3" id="KW-1185">Reference proteome</keyword>
<organism evidence="2 3">
    <name type="scientific">Archangium minus</name>
    <dbReference type="NCBI Taxonomy" id="83450"/>
    <lineage>
        <taxon>Bacteria</taxon>
        <taxon>Pseudomonadati</taxon>
        <taxon>Myxococcota</taxon>
        <taxon>Myxococcia</taxon>
        <taxon>Myxococcales</taxon>
        <taxon>Cystobacterineae</taxon>
        <taxon>Archangiaceae</taxon>
        <taxon>Archangium</taxon>
    </lineage>
</organism>